<sequence>MSRAPILPEIVRQHAEMAAFLWTVYDRHLLYPDENPDMDELRVARLLARLEAHLDGLRVAEEDGKRIALERYQEFPESGELFVVRMLSTDNPPNLHELDPVRTRAYLLDTLARARSTIGPAGKL</sequence>
<accession>A0A1G8IEL5</accession>
<dbReference type="Proteomes" id="UP000198894">
    <property type="component" value="Unassembled WGS sequence"/>
</dbReference>
<evidence type="ECO:0000313" key="2">
    <source>
        <dbReference type="Proteomes" id="UP000198894"/>
    </source>
</evidence>
<reference evidence="2" key="1">
    <citation type="submission" date="2016-10" db="EMBL/GenBank/DDBJ databases">
        <authorList>
            <person name="Varghese N."/>
            <person name="Submissions S."/>
        </authorList>
    </citation>
    <scope>NUCLEOTIDE SEQUENCE [LARGE SCALE GENOMIC DNA]</scope>
    <source>
        <strain evidence="2">CGMCC 1.11022</strain>
    </source>
</reference>
<keyword evidence="2" id="KW-1185">Reference proteome</keyword>
<protein>
    <submittedName>
        <fullName evidence="1">Uncharacterized protein</fullName>
    </submittedName>
</protein>
<dbReference type="AlphaFoldDB" id="A0A1G8IEL5"/>
<name>A0A1G8IEL5_9HYPH</name>
<organism evidence="1 2">
    <name type="scientific">Mesorhizobium muleiense</name>
    <dbReference type="NCBI Taxonomy" id="1004279"/>
    <lineage>
        <taxon>Bacteria</taxon>
        <taxon>Pseudomonadati</taxon>
        <taxon>Pseudomonadota</taxon>
        <taxon>Alphaproteobacteria</taxon>
        <taxon>Hyphomicrobiales</taxon>
        <taxon>Phyllobacteriaceae</taxon>
        <taxon>Mesorhizobium</taxon>
    </lineage>
</organism>
<dbReference type="RefSeq" id="WP_091590240.1">
    <property type="nucleotide sequence ID" value="NZ_FNEE01000001.1"/>
</dbReference>
<evidence type="ECO:0000313" key="1">
    <source>
        <dbReference type="EMBL" id="SDI17354.1"/>
    </source>
</evidence>
<dbReference type="EMBL" id="FNEE01000001">
    <property type="protein sequence ID" value="SDI17354.1"/>
    <property type="molecule type" value="Genomic_DNA"/>
</dbReference>
<gene>
    <name evidence="1" type="ORF">SAMN05428953_101352</name>
</gene>
<proteinExistence type="predicted"/>